<comment type="caution">
    <text evidence="16">Lacks conserved residue(s) required for the propagation of feature annotation.</text>
</comment>
<evidence type="ECO:0000256" key="17">
    <source>
        <dbReference type="RuleBase" id="RU363123"/>
    </source>
</evidence>
<evidence type="ECO:0000256" key="5">
    <source>
        <dbReference type="ARBA" id="ARBA00022632"/>
    </source>
</evidence>
<evidence type="ECO:0000256" key="4">
    <source>
        <dbReference type="ARBA" id="ARBA00022581"/>
    </source>
</evidence>
<dbReference type="GO" id="GO:0052170">
    <property type="term" value="P:symbiont-mediated suppression of host innate immune response"/>
    <property type="evidence" value="ECO:0007669"/>
    <property type="project" value="UniProtKB-KW"/>
</dbReference>
<dbReference type="GO" id="GO:0042025">
    <property type="term" value="C:host cell nucleus"/>
    <property type="evidence" value="ECO:0007669"/>
    <property type="project" value="UniProtKB-SubCell"/>
</dbReference>
<keyword evidence="5 16" id="KW-1090">Inhibition of host innate immune response by virus</keyword>
<dbReference type="Gene3D" id="3.30.240.40">
    <property type="entry name" value="E6 early regulatory protein"/>
    <property type="match status" value="2"/>
</dbReference>
<keyword evidence="4 16" id="KW-0945">Host-virus interaction</keyword>
<protein>
    <recommendedName>
        <fullName evidence="16 17">Protein E6</fullName>
    </recommendedName>
</protein>
<dbReference type="GO" id="GO:0008270">
    <property type="term" value="F:zinc ion binding"/>
    <property type="evidence" value="ECO:0007669"/>
    <property type="project" value="UniProtKB-KW"/>
</dbReference>
<evidence type="ECO:0000256" key="13">
    <source>
        <dbReference type="ARBA" id="ARBA00023200"/>
    </source>
</evidence>
<evidence type="ECO:0000313" key="18">
    <source>
        <dbReference type="EMBL" id="AUB51275.1"/>
    </source>
</evidence>
<dbReference type="GO" id="GO:0039648">
    <property type="term" value="P:symbiont-mediated perturbation of host ubiquitin-like protein modification"/>
    <property type="evidence" value="ECO:0007669"/>
    <property type="project" value="UniProtKB-UniRule"/>
</dbReference>
<feature type="zinc finger region" evidence="16">
    <location>
        <begin position="104"/>
        <end position="140"/>
    </location>
</feature>
<dbReference type="GO" id="GO:0052150">
    <property type="term" value="P:symbiont-mediated perturbation of host apoptosis"/>
    <property type="evidence" value="ECO:0007669"/>
    <property type="project" value="UniProtKB-KW"/>
</dbReference>
<dbReference type="GO" id="GO:0006351">
    <property type="term" value="P:DNA-templated transcription"/>
    <property type="evidence" value="ECO:0007669"/>
    <property type="project" value="UniProtKB-UniRule"/>
</dbReference>
<evidence type="ECO:0000256" key="1">
    <source>
        <dbReference type="ARBA" id="ARBA00006346"/>
    </source>
</evidence>
<dbReference type="Pfam" id="PF00518">
    <property type="entry name" value="E6"/>
    <property type="match status" value="1"/>
</dbReference>
<evidence type="ECO:0000256" key="3">
    <source>
        <dbReference type="ARBA" id="ARBA00022562"/>
    </source>
</evidence>
<evidence type="ECO:0000256" key="11">
    <source>
        <dbReference type="ARBA" id="ARBA00023159"/>
    </source>
</evidence>
<keyword evidence="13 16" id="KW-1035">Host cytoplasm</keyword>
<keyword evidence="15 16" id="KW-1119">Modulation of host cell apoptosis by virus</keyword>
<dbReference type="GO" id="GO:0003677">
    <property type="term" value="F:DNA binding"/>
    <property type="evidence" value="ECO:0007669"/>
    <property type="project" value="UniProtKB-UniRule"/>
</dbReference>
<reference evidence="18" key="1">
    <citation type="submission" date="2017-07" db="EMBL/GenBank/DDBJ databases">
        <title>Characterisation of Six Novel Gammapapillomavirus Types Isolated From Penile Swabs.</title>
        <authorList>
            <person name="Murahwa A.T."/>
            <person name="Mbulawa Z.Z.A."/>
            <person name="Williamson A.-L."/>
            <person name="Meiring T.L."/>
        </authorList>
    </citation>
    <scope>NUCLEOTIDE SEQUENCE</scope>
    <source>
        <strain evidence="18">CT07_2</strain>
    </source>
</reference>
<comment type="subunit">
    <text evidence="16">Forms homodimers. Interacts with ubiquitin-protein ligase UBE3A/E6-AP; this interaction stimulates UBE3A ubiquitin activity. Interacts with host BAK1.</text>
</comment>
<evidence type="ECO:0000256" key="12">
    <source>
        <dbReference type="ARBA" id="ARBA00023163"/>
    </source>
</evidence>
<keyword evidence="2 16" id="KW-0244">Early protein</keyword>
<comment type="subcellular location">
    <subcellularLocation>
        <location evidence="16 17">Host cytoplasm</location>
    </subcellularLocation>
    <subcellularLocation>
        <location evidence="16 17">Host nucleus</location>
    </subcellularLocation>
</comment>
<dbReference type="GO" id="GO:0030430">
    <property type="term" value="C:host cell cytoplasm"/>
    <property type="evidence" value="ECO:0007669"/>
    <property type="project" value="UniProtKB-SubCell"/>
</dbReference>
<evidence type="ECO:0000256" key="16">
    <source>
        <dbReference type="HAMAP-Rule" id="MF_04006"/>
    </source>
</evidence>
<keyword evidence="8 16" id="KW-0862">Zinc</keyword>
<dbReference type="HAMAP" id="MF_04006">
    <property type="entry name" value="HPV_E6"/>
    <property type="match status" value="1"/>
</dbReference>
<keyword evidence="10 16" id="KW-0238">DNA-binding</keyword>
<evidence type="ECO:0000256" key="2">
    <source>
        <dbReference type="ARBA" id="ARBA00022518"/>
    </source>
</evidence>
<sequence>MPHLMENLFPTCVKDYCSYFEINFLDLSSPCIFCRIRCNIVDLAQFYSKQLRLIWRNNIAYACCENCLKLCAKYEFEQHCVCSVRAENLHGLIRVPMDQVLLRCTYCFAVLTASEKVDLVAGSRYVWLIRGYWRAMCSKCRQLDN</sequence>
<dbReference type="GO" id="GO:0039502">
    <property type="term" value="P:symbiont-mediated suppression of host type I interferon-mediated signaling pathway"/>
    <property type="evidence" value="ECO:0007669"/>
    <property type="project" value="UniProtKB-UniRule"/>
</dbReference>
<evidence type="ECO:0000256" key="7">
    <source>
        <dbReference type="ARBA" id="ARBA00022771"/>
    </source>
</evidence>
<keyword evidence="3 16" id="KW-1048">Host nucleus</keyword>
<evidence type="ECO:0000256" key="6">
    <source>
        <dbReference type="ARBA" id="ARBA00022723"/>
    </source>
</evidence>
<dbReference type="InterPro" id="IPR001334">
    <property type="entry name" value="E6"/>
</dbReference>
<comment type="function">
    <text evidence="16">Plays a major role in the induction and maintenance of cellular transformation. E6 associates with host UBE3A/E6-AP ubiquitin-protein ligase and modulates its activity. Protects host keratinocytes from apoptosis by mediating the degradation of host BAK1. May also inhibit host immune response.</text>
</comment>
<dbReference type="InterPro" id="IPR038575">
    <property type="entry name" value="E6_sf"/>
</dbReference>
<evidence type="ECO:0000256" key="14">
    <source>
        <dbReference type="ARBA" id="ARBA00023280"/>
    </source>
</evidence>
<accession>A0A2H4V8F7</accession>
<keyword evidence="6 16" id="KW-0479">Metal-binding</keyword>
<keyword evidence="11 16" id="KW-0010">Activator</keyword>
<comment type="similarity">
    <text evidence="1 16 17">Belongs to the papillomaviridae E6 protein family.</text>
</comment>
<evidence type="ECO:0000256" key="8">
    <source>
        <dbReference type="ARBA" id="ARBA00022833"/>
    </source>
</evidence>
<evidence type="ECO:0000313" key="19">
    <source>
        <dbReference type="Proteomes" id="UP001243831"/>
    </source>
</evidence>
<dbReference type="GO" id="GO:0006355">
    <property type="term" value="P:regulation of DNA-templated transcription"/>
    <property type="evidence" value="ECO:0007669"/>
    <property type="project" value="UniProtKB-UniRule"/>
</dbReference>
<keyword evidence="12 16" id="KW-0804">Transcription</keyword>
<organism evidence="18 19">
    <name type="scientific">Human papillomavirus type 215</name>
    <dbReference type="NCBI Taxonomy" id="2060139"/>
    <lineage>
        <taxon>Viruses</taxon>
        <taxon>Monodnaviria</taxon>
        <taxon>Shotokuvirae</taxon>
        <taxon>Cossaviricota</taxon>
        <taxon>Papovaviricetes</taxon>
        <taxon>Zurhausenvirales</taxon>
        <taxon>Papillomaviridae</taxon>
    </lineage>
</organism>
<keyword evidence="9 16" id="KW-0805">Transcription regulation</keyword>
<proteinExistence type="inferred from homology"/>
<keyword evidence="14 16" id="KW-0899">Viral immunoevasion</keyword>
<dbReference type="SUPFAM" id="SSF161229">
    <property type="entry name" value="E6 C-terminal domain-like"/>
    <property type="match status" value="2"/>
</dbReference>
<keyword evidence="7 16" id="KW-0863">Zinc-finger</keyword>
<dbReference type="EMBL" id="MF509820">
    <property type="protein sequence ID" value="AUB51275.1"/>
    <property type="molecule type" value="Genomic_DNA"/>
</dbReference>
<feature type="zinc finger region" evidence="16">
    <location>
        <begin position="31"/>
        <end position="67"/>
    </location>
</feature>
<gene>
    <name evidence="16 18" type="primary">E6</name>
</gene>
<evidence type="ECO:0000256" key="10">
    <source>
        <dbReference type="ARBA" id="ARBA00023125"/>
    </source>
</evidence>
<evidence type="ECO:0000256" key="9">
    <source>
        <dbReference type="ARBA" id="ARBA00023015"/>
    </source>
</evidence>
<evidence type="ECO:0000256" key="15">
    <source>
        <dbReference type="ARBA" id="ARBA00023323"/>
    </source>
</evidence>
<dbReference type="Proteomes" id="UP001243831">
    <property type="component" value="Segment"/>
</dbReference>
<name>A0A2H4V8F7_9PAPI</name>